<sequence length="200" mass="22939">MTATRPVIEFYFSFISLWSYVGSRRFAQLARDNNATVIFKPIDLLHIFSAYRLTEMERWSQVREIPLVKQPKYYPADPSLAHRVFLAAIREKGHNDPTVQDLAHRGLQTVWADEGNIADPDTIVRIANEAGLEGGRLLELARTDKTLAEEEAGLTKEAVDRRVFGAPFYVYRGEVFWGQDRLEMLEDVIKSGREPVPFRL</sequence>
<feature type="active site" description="Nucleophile" evidence="2">
    <location>
        <position position="16"/>
    </location>
</feature>
<evidence type="ECO:0000259" key="3">
    <source>
        <dbReference type="Pfam" id="PF01323"/>
    </source>
</evidence>
<dbReference type="InterPro" id="IPR044087">
    <property type="entry name" value="NahD-like"/>
</dbReference>
<comment type="similarity">
    <text evidence="1">Belongs to the GST superfamily. Kappa family.</text>
</comment>
<reference evidence="4" key="1">
    <citation type="journal article" date="2021" name="Nat. Commun.">
        <title>Genetic determinants of endophytism in the Arabidopsis root mycobiome.</title>
        <authorList>
            <person name="Mesny F."/>
            <person name="Miyauchi S."/>
            <person name="Thiergart T."/>
            <person name="Pickel B."/>
            <person name="Atanasova L."/>
            <person name="Karlsson M."/>
            <person name="Huettel B."/>
            <person name="Barry K.W."/>
            <person name="Haridas S."/>
            <person name="Chen C."/>
            <person name="Bauer D."/>
            <person name="Andreopoulos W."/>
            <person name="Pangilinan J."/>
            <person name="LaButti K."/>
            <person name="Riley R."/>
            <person name="Lipzen A."/>
            <person name="Clum A."/>
            <person name="Drula E."/>
            <person name="Henrissat B."/>
            <person name="Kohler A."/>
            <person name="Grigoriev I.V."/>
            <person name="Martin F.M."/>
            <person name="Hacquard S."/>
        </authorList>
    </citation>
    <scope>NUCLEOTIDE SEQUENCE</scope>
    <source>
        <strain evidence="4">MPI-CAGE-AT-0016</strain>
    </source>
</reference>
<keyword evidence="5" id="KW-1185">Reference proteome</keyword>
<protein>
    <recommendedName>
        <fullName evidence="1">Glutathione S-transferase kappa</fullName>
        <ecNumber evidence="1">2.5.1.18</ecNumber>
    </recommendedName>
</protein>
<dbReference type="GO" id="GO:1901170">
    <property type="term" value="P:naphthalene catabolic process"/>
    <property type="evidence" value="ECO:0007669"/>
    <property type="project" value="InterPro"/>
</dbReference>
<dbReference type="EC" id="2.5.1.18" evidence="1"/>
<dbReference type="GO" id="GO:0004364">
    <property type="term" value="F:glutathione transferase activity"/>
    <property type="evidence" value="ECO:0007669"/>
    <property type="project" value="UniProtKB-UniRule"/>
</dbReference>
<dbReference type="Pfam" id="PF01323">
    <property type="entry name" value="DSBA"/>
    <property type="match status" value="1"/>
</dbReference>
<evidence type="ECO:0000313" key="5">
    <source>
        <dbReference type="Proteomes" id="UP000813385"/>
    </source>
</evidence>
<dbReference type="GO" id="GO:0006749">
    <property type="term" value="P:glutathione metabolic process"/>
    <property type="evidence" value="ECO:0007669"/>
    <property type="project" value="TreeGrafter"/>
</dbReference>
<dbReference type="GO" id="GO:0005777">
    <property type="term" value="C:peroxisome"/>
    <property type="evidence" value="ECO:0007669"/>
    <property type="project" value="TreeGrafter"/>
</dbReference>
<keyword evidence="1" id="KW-0808">Transferase</keyword>
<accession>A0A8K0TU04</accession>
<proteinExistence type="inferred from homology"/>
<name>A0A8K0TU04_9PEZI</name>
<dbReference type="Gene3D" id="3.40.30.10">
    <property type="entry name" value="Glutaredoxin"/>
    <property type="match status" value="1"/>
</dbReference>
<comment type="catalytic activity">
    <reaction evidence="1">
        <text>RX + glutathione = an S-substituted glutathione + a halide anion + H(+)</text>
        <dbReference type="Rhea" id="RHEA:16437"/>
        <dbReference type="ChEBI" id="CHEBI:15378"/>
        <dbReference type="ChEBI" id="CHEBI:16042"/>
        <dbReference type="ChEBI" id="CHEBI:17792"/>
        <dbReference type="ChEBI" id="CHEBI:57925"/>
        <dbReference type="ChEBI" id="CHEBI:90779"/>
        <dbReference type="EC" id="2.5.1.18"/>
    </reaction>
</comment>
<dbReference type="GO" id="GO:0005739">
    <property type="term" value="C:mitochondrion"/>
    <property type="evidence" value="ECO:0007669"/>
    <property type="project" value="TreeGrafter"/>
</dbReference>
<dbReference type="GO" id="GO:0018845">
    <property type="term" value="F:2-hydroxychromene-2-carboxylate isomerase activity"/>
    <property type="evidence" value="ECO:0007669"/>
    <property type="project" value="InterPro"/>
</dbReference>
<dbReference type="PIRSF" id="PIRSF006386">
    <property type="entry name" value="HCCAis_GSTk"/>
    <property type="match status" value="1"/>
</dbReference>
<dbReference type="GO" id="GO:0004602">
    <property type="term" value="F:glutathione peroxidase activity"/>
    <property type="evidence" value="ECO:0007669"/>
    <property type="project" value="TreeGrafter"/>
</dbReference>
<dbReference type="SUPFAM" id="SSF52833">
    <property type="entry name" value="Thioredoxin-like"/>
    <property type="match status" value="1"/>
</dbReference>
<dbReference type="Proteomes" id="UP000813385">
    <property type="component" value="Unassembled WGS sequence"/>
</dbReference>
<evidence type="ECO:0000313" key="4">
    <source>
        <dbReference type="EMBL" id="KAH7376717.1"/>
    </source>
</evidence>
<dbReference type="AlphaFoldDB" id="A0A8K0TU04"/>
<evidence type="ECO:0000256" key="1">
    <source>
        <dbReference type="PIRNR" id="PIRNR006386"/>
    </source>
</evidence>
<organism evidence="4 5">
    <name type="scientific">Plectosphaerella cucumerina</name>
    <dbReference type="NCBI Taxonomy" id="40658"/>
    <lineage>
        <taxon>Eukaryota</taxon>
        <taxon>Fungi</taxon>
        <taxon>Dikarya</taxon>
        <taxon>Ascomycota</taxon>
        <taxon>Pezizomycotina</taxon>
        <taxon>Sordariomycetes</taxon>
        <taxon>Hypocreomycetidae</taxon>
        <taxon>Glomerellales</taxon>
        <taxon>Plectosphaerellaceae</taxon>
        <taxon>Plectosphaerella</taxon>
    </lineage>
</organism>
<comment type="caution">
    <text evidence="4">The sequence shown here is derived from an EMBL/GenBank/DDBJ whole genome shotgun (WGS) entry which is preliminary data.</text>
</comment>
<dbReference type="InterPro" id="IPR001853">
    <property type="entry name" value="DSBA-like_thioredoxin_dom"/>
</dbReference>
<dbReference type="InterPro" id="IPR014440">
    <property type="entry name" value="HCCAis_GSTk"/>
</dbReference>
<gene>
    <name evidence="4" type="ORF">B0T11DRAFT_346852</name>
</gene>
<dbReference type="CDD" id="cd03022">
    <property type="entry name" value="DsbA_HCCA_Iso"/>
    <property type="match status" value="1"/>
</dbReference>
<feature type="domain" description="DSBA-like thioredoxin" evidence="3">
    <location>
        <begin position="7"/>
        <end position="189"/>
    </location>
</feature>
<evidence type="ECO:0000256" key="2">
    <source>
        <dbReference type="PIRSR" id="PIRSR006386-1"/>
    </source>
</evidence>
<dbReference type="PANTHER" id="PTHR42943:SF13">
    <property type="entry name" value="GLUTATHIONE S-TRANSFERASE KAPPA-RELATED"/>
    <property type="match status" value="1"/>
</dbReference>
<dbReference type="InterPro" id="IPR051924">
    <property type="entry name" value="GST_Kappa/NadH"/>
</dbReference>
<dbReference type="InterPro" id="IPR036249">
    <property type="entry name" value="Thioredoxin-like_sf"/>
</dbReference>
<dbReference type="PANTHER" id="PTHR42943">
    <property type="entry name" value="GLUTATHIONE S-TRANSFERASE KAPPA"/>
    <property type="match status" value="1"/>
</dbReference>
<dbReference type="OrthoDB" id="4664297at2759"/>
<dbReference type="EMBL" id="JAGPXD010000001">
    <property type="protein sequence ID" value="KAH7376717.1"/>
    <property type="molecule type" value="Genomic_DNA"/>
</dbReference>